<dbReference type="Proteomes" id="UP001063166">
    <property type="component" value="Unassembled WGS sequence"/>
</dbReference>
<gene>
    <name evidence="4" type="ORF">LshimejAT787_0304860</name>
</gene>
<keyword evidence="5" id="KW-1185">Reference proteome</keyword>
<dbReference type="PANTHER" id="PTHR13947:SF37">
    <property type="entry name" value="LD18367P"/>
    <property type="match status" value="1"/>
</dbReference>
<dbReference type="AlphaFoldDB" id="A0A9P3PIR9"/>
<sequence>MAERDAQIRRFKASDDKLVRFTIGKASMESLAVANHRAYVHPFTVVSWLVLSYLIIDYMHLWPTDRYGLLGYVQPLPMLAACAVPLMFLIDWFNRPVFEELVQEVLHGPDMTDIGGYYSRSPASGFWILEYGGLFVGLIALDATTEPSDAPVIPSTAVKQQKVGKKLQTKGSSSTAIIRHFYVDEAYRSTAIQEDLLTHAVRFAFDADPALQVIRAPDSPLIPYIRNCLRDASFALEDYTRKVGVFRWQLGTRVLGREDWEAKKRGN</sequence>
<protein>
    <recommendedName>
        <fullName evidence="3">N-acetyltransferase domain-containing protein</fullName>
    </recommendedName>
</protein>
<keyword evidence="1" id="KW-0808">Transferase</keyword>
<feature type="transmembrane region" description="Helical" evidence="2">
    <location>
        <begin position="76"/>
        <end position="93"/>
    </location>
</feature>
<dbReference type="InterPro" id="IPR000182">
    <property type="entry name" value="GNAT_dom"/>
</dbReference>
<dbReference type="EMBL" id="BRPK01000003">
    <property type="protein sequence ID" value="GLB36198.1"/>
    <property type="molecule type" value="Genomic_DNA"/>
</dbReference>
<dbReference type="GO" id="GO:0008080">
    <property type="term" value="F:N-acetyltransferase activity"/>
    <property type="evidence" value="ECO:0007669"/>
    <property type="project" value="InterPro"/>
</dbReference>
<evidence type="ECO:0000313" key="5">
    <source>
        <dbReference type="Proteomes" id="UP001063166"/>
    </source>
</evidence>
<proteinExistence type="predicted"/>
<dbReference type="InterPro" id="IPR016181">
    <property type="entry name" value="Acyl_CoA_acyltransferase"/>
</dbReference>
<keyword evidence="2" id="KW-0812">Transmembrane</keyword>
<feature type="domain" description="N-acetyltransferase" evidence="3">
    <location>
        <begin position="85"/>
        <end position="267"/>
    </location>
</feature>
<reference evidence="4" key="1">
    <citation type="submission" date="2022-07" db="EMBL/GenBank/DDBJ databases">
        <title>The genome of Lyophyllum shimeji provides insight into the initial evolution of ectomycorrhizal fungal genome.</title>
        <authorList>
            <person name="Kobayashi Y."/>
            <person name="Shibata T."/>
            <person name="Hirakawa H."/>
            <person name="Shigenobu S."/>
            <person name="Nishiyama T."/>
            <person name="Yamada A."/>
            <person name="Hasebe M."/>
            <person name="Kawaguchi M."/>
        </authorList>
    </citation>
    <scope>NUCLEOTIDE SEQUENCE</scope>
    <source>
        <strain evidence="4">AT787</strain>
    </source>
</reference>
<dbReference type="InterPro" id="IPR050769">
    <property type="entry name" value="NAT_camello-type"/>
</dbReference>
<accession>A0A9P3PIR9</accession>
<name>A0A9P3PIR9_LYOSH</name>
<evidence type="ECO:0000259" key="3">
    <source>
        <dbReference type="PROSITE" id="PS51186"/>
    </source>
</evidence>
<comment type="caution">
    <text evidence="4">The sequence shown here is derived from an EMBL/GenBank/DDBJ whole genome shotgun (WGS) entry which is preliminary data.</text>
</comment>
<organism evidence="4 5">
    <name type="scientific">Lyophyllum shimeji</name>
    <name type="common">Hon-shimeji</name>
    <name type="synonym">Tricholoma shimeji</name>
    <dbReference type="NCBI Taxonomy" id="47721"/>
    <lineage>
        <taxon>Eukaryota</taxon>
        <taxon>Fungi</taxon>
        <taxon>Dikarya</taxon>
        <taxon>Basidiomycota</taxon>
        <taxon>Agaricomycotina</taxon>
        <taxon>Agaricomycetes</taxon>
        <taxon>Agaricomycetidae</taxon>
        <taxon>Agaricales</taxon>
        <taxon>Tricholomatineae</taxon>
        <taxon>Lyophyllaceae</taxon>
        <taxon>Lyophyllum</taxon>
    </lineage>
</organism>
<dbReference type="PROSITE" id="PS51186">
    <property type="entry name" value="GNAT"/>
    <property type="match status" value="1"/>
</dbReference>
<evidence type="ECO:0000256" key="1">
    <source>
        <dbReference type="ARBA" id="ARBA00022679"/>
    </source>
</evidence>
<keyword evidence="2" id="KW-0472">Membrane</keyword>
<evidence type="ECO:0000313" key="4">
    <source>
        <dbReference type="EMBL" id="GLB36198.1"/>
    </source>
</evidence>
<dbReference type="PANTHER" id="PTHR13947">
    <property type="entry name" value="GNAT FAMILY N-ACETYLTRANSFERASE"/>
    <property type="match status" value="1"/>
</dbReference>
<feature type="transmembrane region" description="Helical" evidence="2">
    <location>
        <begin position="38"/>
        <end position="56"/>
    </location>
</feature>
<evidence type="ECO:0000256" key="2">
    <source>
        <dbReference type="SAM" id="Phobius"/>
    </source>
</evidence>
<dbReference type="SUPFAM" id="SSF55729">
    <property type="entry name" value="Acyl-CoA N-acyltransferases (Nat)"/>
    <property type="match status" value="1"/>
</dbReference>
<dbReference type="Gene3D" id="3.40.630.30">
    <property type="match status" value="1"/>
</dbReference>
<keyword evidence="2" id="KW-1133">Transmembrane helix</keyword>
<dbReference type="OrthoDB" id="2564232at2759"/>